<proteinExistence type="predicted"/>
<sequence>MPHPYTDRAKANGQCVDGSLGSTCHRSIIILSVGEGDQRRRVARRACTKYTIHTIVARASCTEILLLI</sequence>
<reference evidence="1 2" key="1">
    <citation type="journal article" date="2017" name="Gigascience">
        <title>Genome sequence of the small brown planthopper, Laodelphax striatellus.</title>
        <authorList>
            <person name="Zhu J."/>
            <person name="Jiang F."/>
            <person name="Wang X."/>
            <person name="Yang P."/>
            <person name="Bao Y."/>
            <person name="Zhao W."/>
            <person name="Wang W."/>
            <person name="Lu H."/>
            <person name="Wang Q."/>
            <person name="Cui N."/>
            <person name="Li J."/>
            <person name="Chen X."/>
            <person name="Luo L."/>
            <person name="Yu J."/>
            <person name="Kang L."/>
            <person name="Cui F."/>
        </authorList>
    </citation>
    <scope>NUCLEOTIDE SEQUENCE [LARGE SCALE GENOMIC DNA]</scope>
    <source>
        <strain evidence="1">Lst14</strain>
    </source>
</reference>
<dbReference type="AlphaFoldDB" id="A0A482X719"/>
<protein>
    <submittedName>
        <fullName evidence="1">Uncharacterized protein</fullName>
    </submittedName>
</protein>
<gene>
    <name evidence="1" type="ORF">LSTR_LSTR011571</name>
</gene>
<dbReference type="InParanoid" id="A0A482X719"/>
<dbReference type="EMBL" id="QKKF02016947">
    <property type="protein sequence ID" value="RZF41190.1"/>
    <property type="molecule type" value="Genomic_DNA"/>
</dbReference>
<evidence type="ECO:0000313" key="2">
    <source>
        <dbReference type="Proteomes" id="UP000291343"/>
    </source>
</evidence>
<dbReference type="Proteomes" id="UP000291343">
    <property type="component" value="Unassembled WGS sequence"/>
</dbReference>
<name>A0A482X719_LAOST</name>
<comment type="caution">
    <text evidence="1">The sequence shown here is derived from an EMBL/GenBank/DDBJ whole genome shotgun (WGS) entry which is preliminary data.</text>
</comment>
<accession>A0A482X719</accession>
<evidence type="ECO:0000313" key="1">
    <source>
        <dbReference type="EMBL" id="RZF41190.1"/>
    </source>
</evidence>
<keyword evidence="2" id="KW-1185">Reference proteome</keyword>
<organism evidence="1 2">
    <name type="scientific">Laodelphax striatellus</name>
    <name type="common">Small brown planthopper</name>
    <name type="synonym">Delphax striatella</name>
    <dbReference type="NCBI Taxonomy" id="195883"/>
    <lineage>
        <taxon>Eukaryota</taxon>
        <taxon>Metazoa</taxon>
        <taxon>Ecdysozoa</taxon>
        <taxon>Arthropoda</taxon>
        <taxon>Hexapoda</taxon>
        <taxon>Insecta</taxon>
        <taxon>Pterygota</taxon>
        <taxon>Neoptera</taxon>
        <taxon>Paraneoptera</taxon>
        <taxon>Hemiptera</taxon>
        <taxon>Auchenorrhyncha</taxon>
        <taxon>Fulgoroidea</taxon>
        <taxon>Delphacidae</taxon>
        <taxon>Criomorphinae</taxon>
        <taxon>Laodelphax</taxon>
    </lineage>
</organism>